<evidence type="ECO:0000256" key="2">
    <source>
        <dbReference type="SAM" id="MobiDB-lite"/>
    </source>
</evidence>
<proteinExistence type="predicted"/>
<keyword evidence="5" id="KW-1185">Reference proteome</keyword>
<evidence type="ECO:0000256" key="1">
    <source>
        <dbReference type="ARBA" id="ARBA00023242"/>
    </source>
</evidence>
<feature type="region of interest" description="Disordered" evidence="2">
    <location>
        <begin position="661"/>
        <end position="722"/>
    </location>
</feature>
<dbReference type="AlphaFoldDB" id="A0A9P8LGP7"/>
<keyword evidence="1" id="KW-0539">Nucleus</keyword>
<feature type="compositionally biased region" description="Basic and acidic residues" evidence="2">
    <location>
        <begin position="526"/>
        <end position="551"/>
    </location>
</feature>
<feature type="region of interest" description="Disordered" evidence="2">
    <location>
        <begin position="294"/>
        <end position="317"/>
    </location>
</feature>
<feature type="compositionally biased region" description="Basic and acidic residues" evidence="2">
    <location>
        <begin position="685"/>
        <end position="697"/>
    </location>
</feature>
<evidence type="ECO:0000259" key="3">
    <source>
        <dbReference type="PROSITE" id="PS50048"/>
    </source>
</evidence>
<feature type="region of interest" description="Disordered" evidence="2">
    <location>
        <begin position="526"/>
        <end position="613"/>
    </location>
</feature>
<dbReference type="InterPro" id="IPR001138">
    <property type="entry name" value="Zn2Cys6_DnaBD"/>
</dbReference>
<feature type="domain" description="Zn(2)-C6 fungal-type" evidence="3">
    <location>
        <begin position="633"/>
        <end position="665"/>
    </location>
</feature>
<feature type="compositionally biased region" description="Polar residues" evidence="2">
    <location>
        <begin position="433"/>
        <end position="443"/>
    </location>
</feature>
<feature type="compositionally biased region" description="Polar residues" evidence="2">
    <location>
        <begin position="552"/>
        <end position="572"/>
    </location>
</feature>
<feature type="region of interest" description="Disordered" evidence="2">
    <location>
        <begin position="433"/>
        <end position="477"/>
    </location>
</feature>
<feature type="compositionally biased region" description="Polar residues" evidence="2">
    <location>
        <begin position="204"/>
        <end position="227"/>
    </location>
</feature>
<dbReference type="Proteomes" id="UP000750711">
    <property type="component" value="Unassembled WGS sequence"/>
</dbReference>
<accession>A0A9P8LGP7</accession>
<comment type="caution">
    <text evidence="4">The sequence shown here is derived from an EMBL/GenBank/DDBJ whole genome shotgun (WGS) entry which is preliminary data.</text>
</comment>
<feature type="region of interest" description="Disordered" evidence="2">
    <location>
        <begin position="154"/>
        <end position="259"/>
    </location>
</feature>
<sequence length="722" mass="77526">MASYSNHSAEAGYSTPPANAPQGNGQLGTPTPFELSPQTSPTPKNVAFELLWPESPTYRARLPMRVQIFPHDTTDSIITTVKNFYGLYDGPGGAKGVSFEDEHGNTLIARYENFRNAMIVYVRVVLEYPDSSGAYGPPSYRSASPRVSAQPIYYGGPPYHMPPPQPAQVPGYGQPPSRPNSRAARKRSVSPQSGRGRRSASASTNQGNGVKMTRSGSNMKSRGSSTHGSHHDPNSDAMNGYSSSDGGHGSVSGSRKAKSEQLASAEISLDNIVEGGRRKRAKFESSELPLFVPPQVPLTASSSSVSPARRDGTDGQPSFAHPAQQTFVYNGQHQSAYGCGVGDMARGYSRQSIVSYPPANQHEHHLRNRTNATYPGNVPGILPTPDPTIASCISDEDVAMQLMRLGDVSNISSGTRNSTSTVDDALSGAADVASSTCATSNSDNEGESEATEQPTLPERRPVQKLESSPIMPPGSIRKRHKHLDEILPSFDSTEPSGDEAARADDEYIDHGDDSYAEETKHAAFFSDHNEPNRDDPMQGLEDFVKPKDSKLKSANGTSKGRSRTSSVKSGKQSKPRANGINKAKAKVTASSAPKIPISPTSLPPQSRKHSVASTLSFQHQLAADEEDLSSKPRCQRCRKSKKGCDRQRPCQRCKDAGIGIEGCVSEDEGNGRKGRYGRHMGVPVKKQDVHISQDEHINGTGNLVGASHGGSGSPDKNKKRKR</sequence>
<dbReference type="GO" id="GO:0000981">
    <property type="term" value="F:DNA-binding transcription factor activity, RNA polymerase II-specific"/>
    <property type="evidence" value="ECO:0007669"/>
    <property type="project" value="InterPro"/>
</dbReference>
<feature type="region of interest" description="Disordered" evidence="2">
    <location>
        <begin position="1"/>
        <end position="40"/>
    </location>
</feature>
<organism evidence="4 5">
    <name type="scientific">Trichoglossum hirsutum</name>
    <dbReference type="NCBI Taxonomy" id="265104"/>
    <lineage>
        <taxon>Eukaryota</taxon>
        <taxon>Fungi</taxon>
        <taxon>Dikarya</taxon>
        <taxon>Ascomycota</taxon>
        <taxon>Pezizomycotina</taxon>
        <taxon>Geoglossomycetes</taxon>
        <taxon>Geoglossales</taxon>
        <taxon>Geoglossaceae</taxon>
        <taxon>Trichoglossum</taxon>
    </lineage>
</organism>
<evidence type="ECO:0000313" key="4">
    <source>
        <dbReference type="EMBL" id="KAH0564983.1"/>
    </source>
</evidence>
<dbReference type="PROSITE" id="PS50048">
    <property type="entry name" value="ZN2_CY6_FUNGAL_2"/>
    <property type="match status" value="1"/>
</dbReference>
<dbReference type="EMBL" id="JAGHQM010000152">
    <property type="protein sequence ID" value="KAH0564983.1"/>
    <property type="molecule type" value="Genomic_DNA"/>
</dbReference>
<evidence type="ECO:0000313" key="5">
    <source>
        <dbReference type="Proteomes" id="UP000750711"/>
    </source>
</evidence>
<dbReference type="CDD" id="cd00067">
    <property type="entry name" value="GAL4"/>
    <property type="match status" value="1"/>
</dbReference>
<reference evidence="4" key="1">
    <citation type="submission" date="2021-03" db="EMBL/GenBank/DDBJ databases">
        <title>Comparative genomics and phylogenomic investigation of the class Geoglossomycetes provide insights into ecological specialization and systematics.</title>
        <authorList>
            <person name="Melie T."/>
            <person name="Pirro S."/>
            <person name="Miller A.N."/>
            <person name="Quandt A."/>
        </authorList>
    </citation>
    <scope>NUCLEOTIDE SEQUENCE</scope>
    <source>
        <strain evidence="4">CAQ_001_2017</strain>
    </source>
</reference>
<protein>
    <recommendedName>
        <fullName evidence="3">Zn(2)-C6 fungal-type domain-containing protein</fullName>
    </recommendedName>
</protein>
<dbReference type="SMART" id="SM00066">
    <property type="entry name" value="GAL4"/>
    <property type="match status" value="1"/>
</dbReference>
<dbReference type="GO" id="GO:0008270">
    <property type="term" value="F:zinc ion binding"/>
    <property type="evidence" value="ECO:0007669"/>
    <property type="project" value="InterPro"/>
</dbReference>
<gene>
    <name evidence="4" type="ORF">GP486_001631</name>
</gene>
<name>A0A9P8LGP7_9PEZI</name>